<dbReference type="HOGENOM" id="CLU_1943789_0_0_2"/>
<reference evidence="2 4" key="2">
    <citation type="journal article" date="2012" name="BMC Genomics">
        <title>A comparative genomics perspective on the genetic content of the alkaliphilic haloarchaeon Natrialba magadii ATCC 43099T.</title>
        <authorList>
            <person name="Siddaramappa S."/>
            <person name="Challacombe J.F."/>
            <person name="Decastro R.E."/>
            <person name="Pfeiffer F."/>
            <person name="Sastre D.E."/>
            <person name="Gimenez M.I."/>
            <person name="Paggi R.A."/>
            <person name="Detter J.C."/>
            <person name="Davenport K.W."/>
            <person name="Goodwin L.A."/>
            <person name="Kyrpides N."/>
            <person name="Tapia R."/>
            <person name="Pitluck S."/>
            <person name="Lucas S."/>
            <person name="Woyke T."/>
            <person name="Maupin-Furlow J.A."/>
        </authorList>
    </citation>
    <scope>NUCLEOTIDE SEQUENCE [LARGE SCALE GENOMIC DNA]</scope>
    <source>
        <strain evidence="2">ATCC 43099</strain>
        <strain evidence="4">ATCC 43099 / DSM 3394 / CCM 3739 / CIP 104546 / IAM 13178 / JCM 8861 / NBRC 102185 / NCIMB 2190 / MS3</strain>
    </source>
</reference>
<dbReference type="Pfam" id="PF25905">
    <property type="entry name" value="DUF7961"/>
    <property type="match status" value="1"/>
</dbReference>
<dbReference type="eggNOG" id="arCOG10129">
    <property type="taxonomic scope" value="Archaea"/>
</dbReference>
<proteinExistence type="predicted"/>
<gene>
    <name evidence="2" type="ordered locus">Nmag_3584</name>
    <name evidence="3" type="ORF">C500_12295</name>
</gene>
<dbReference type="InterPro" id="IPR058267">
    <property type="entry name" value="DUF7961"/>
</dbReference>
<name>D3SU45_NATMM</name>
<dbReference type="RefSeq" id="WP_004215819.1">
    <property type="nucleotide sequence ID" value="NC_013922.1"/>
</dbReference>
<dbReference type="EMBL" id="AOHS01000039">
    <property type="protein sequence ID" value="ELY29090.1"/>
    <property type="molecule type" value="Genomic_DNA"/>
</dbReference>
<dbReference type="PaxDb" id="547559-Nmag_3584"/>
<accession>D3SU45</accession>
<dbReference type="InterPro" id="IPR036237">
    <property type="entry name" value="Xyl_isomerase-like_sf"/>
</dbReference>
<evidence type="ECO:0000313" key="4">
    <source>
        <dbReference type="Proteomes" id="UP000001879"/>
    </source>
</evidence>
<dbReference type="SUPFAM" id="SSF51658">
    <property type="entry name" value="Xylose isomerase-like"/>
    <property type="match status" value="1"/>
</dbReference>
<reference evidence="3 5" key="3">
    <citation type="journal article" date="2014" name="PLoS Genet.">
        <title>Phylogenetically driven sequencing of extremely halophilic archaea reveals strategies for static and dynamic osmo-response.</title>
        <authorList>
            <person name="Becker E.A."/>
            <person name="Seitzer P.M."/>
            <person name="Tritt A."/>
            <person name="Larsen D."/>
            <person name="Krusor M."/>
            <person name="Yao A.I."/>
            <person name="Wu D."/>
            <person name="Madern D."/>
            <person name="Eisen J.A."/>
            <person name="Darling A.E."/>
            <person name="Facciotti M.T."/>
        </authorList>
    </citation>
    <scope>NUCLEOTIDE SEQUENCE [LARGE SCALE GENOMIC DNA]</scope>
    <source>
        <strain evidence="5">ATCC 43099 / DSM 3394 / CCM 3739 / CIP 104546 / IAM 13178 / JCM 8861 / NBRC 102185 / NCIMB 2190 / MS3</strain>
        <strain evidence="3">MS-3</strain>
    </source>
</reference>
<organism evidence="2 4">
    <name type="scientific">Natrialba magadii (strain ATCC 43099 / DSM 3394 / CCM 3739 / CIP 104546 / IAM 13178 / JCM 8861 / NBRC 102185 / NCIMB 2190 / MS3)</name>
    <name type="common">Natronobacterium magadii</name>
    <dbReference type="NCBI Taxonomy" id="547559"/>
    <lineage>
        <taxon>Archaea</taxon>
        <taxon>Methanobacteriati</taxon>
        <taxon>Methanobacteriota</taxon>
        <taxon>Stenosarchaea group</taxon>
        <taxon>Halobacteria</taxon>
        <taxon>Halobacteriales</taxon>
        <taxon>Natrialbaceae</taxon>
        <taxon>Natrialba</taxon>
    </lineage>
</organism>
<dbReference type="Proteomes" id="UP000011543">
    <property type="component" value="Unassembled WGS sequence"/>
</dbReference>
<sequence>MSTTSSADQPSTIDCCRPADVTPVSVDADALESTAPGHLRDLKREFAAEGVSPVELIVEARFDEDCSLATQDEINRVRDYVRAASFLGAGTVTVAIDGVANPEKVRPALAACAERAEREGLVFDLDHQNQNGSEGSFTLDD</sequence>
<keyword evidence="4" id="KW-1185">Reference proteome</keyword>
<dbReference type="Gene3D" id="3.20.20.150">
    <property type="entry name" value="Divalent-metal-dependent TIM barrel enzymes"/>
    <property type="match status" value="1"/>
</dbReference>
<dbReference type="GeneID" id="8826452"/>
<reference evidence="4" key="1">
    <citation type="submission" date="2010-02" db="EMBL/GenBank/DDBJ databases">
        <title>Complete sequence of chromosome of Natrialba magadii ATCC 43099.</title>
        <authorList>
            <consortium name="US DOE Joint Genome Institute"/>
            <person name="Lucas S."/>
            <person name="Copeland A."/>
            <person name="Lapidus A."/>
            <person name="Cheng J.-F."/>
            <person name="Bruce D."/>
            <person name="Goodwin L."/>
            <person name="Pitluck S."/>
            <person name="Davenport K."/>
            <person name="Saunders E."/>
            <person name="Detter J.C."/>
            <person name="Han C."/>
            <person name="Tapia R."/>
            <person name="Land M."/>
            <person name="Hauser L."/>
            <person name="Kyrpides N."/>
            <person name="Mikhailova N."/>
            <person name="De Castro R.E."/>
            <person name="Maupin-Furlow J.A."/>
            <person name="Woyke T."/>
        </authorList>
    </citation>
    <scope>NUCLEOTIDE SEQUENCE [LARGE SCALE GENOMIC DNA]</scope>
    <source>
        <strain evidence="4">ATCC 43099 / DSM 3394 / CCM 3739 / CIP 104546 / IAM 13178 / JCM 8861 / NBRC 102185 / NCIMB 2190 / MS3</strain>
    </source>
</reference>
<reference evidence="2" key="4">
    <citation type="submission" date="2016-09" db="EMBL/GenBank/DDBJ databases">
        <authorList>
            <person name="Pfeiffer F."/>
        </authorList>
    </citation>
    <scope>NUCLEOTIDE SEQUENCE</scope>
    <source>
        <strain evidence="2">ATCC 43099</strain>
    </source>
</reference>
<evidence type="ECO:0000313" key="5">
    <source>
        <dbReference type="Proteomes" id="UP000011543"/>
    </source>
</evidence>
<evidence type="ECO:0000313" key="2">
    <source>
        <dbReference type="EMBL" id="ADD07134.1"/>
    </source>
</evidence>
<evidence type="ECO:0000259" key="1">
    <source>
        <dbReference type="Pfam" id="PF25905"/>
    </source>
</evidence>
<dbReference type="PATRIC" id="fig|547559.17.peg.2432"/>
<protein>
    <recommendedName>
        <fullName evidence="1">DUF7961 domain-containing protein</fullName>
    </recommendedName>
</protein>
<dbReference type="Proteomes" id="UP000001879">
    <property type="component" value="Chromosome"/>
</dbReference>
<dbReference type="AlphaFoldDB" id="D3SU45"/>
<evidence type="ECO:0000313" key="3">
    <source>
        <dbReference type="EMBL" id="ELY29090.1"/>
    </source>
</evidence>
<feature type="domain" description="DUF7961" evidence="1">
    <location>
        <begin position="20"/>
        <end position="124"/>
    </location>
</feature>
<dbReference type="OrthoDB" id="291960at2157"/>
<dbReference type="KEGG" id="nmg:Nmag_3584"/>
<dbReference type="STRING" id="547559.Nmag_3584"/>
<dbReference type="EMBL" id="CP001932">
    <property type="protein sequence ID" value="ADD07134.1"/>
    <property type="molecule type" value="Genomic_DNA"/>
</dbReference>